<gene>
    <name evidence="8" type="ORF">PCOR1329_LOCUS64593</name>
</gene>
<dbReference type="Gene3D" id="3.80.10.10">
    <property type="entry name" value="Ribonuclease Inhibitor"/>
    <property type="match status" value="1"/>
</dbReference>
<evidence type="ECO:0000256" key="3">
    <source>
        <dbReference type="ARBA" id="ARBA00022989"/>
    </source>
</evidence>
<evidence type="ECO:0000313" key="9">
    <source>
        <dbReference type="Proteomes" id="UP001189429"/>
    </source>
</evidence>
<evidence type="ECO:0008006" key="10">
    <source>
        <dbReference type="Google" id="ProtNLM"/>
    </source>
</evidence>
<evidence type="ECO:0000256" key="2">
    <source>
        <dbReference type="ARBA" id="ARBA00022692"/>
    </source>
</evidence>
<evidence type="ECO:0000313" key="8">
    <source>
        <dbReference type="EMBL" id="CAK0881886.1"/>
    </source>
</evidence>
<feature type="transmembrane region" description="Helical" evidence="7">
    <location>
        <begin position="341"/>
        <end position="363"/>
    </location>
</feature>
<dbReference type="EMBL" id="CAUYUJ010018243">
    <property type="protein sequence ID" value="CAK0881886.1"/>
    <property type="molecule type" value="Genomic_DNA"/>
</dbReference>
<reference evidence="8" key="1">
    <citation type="submission" date="2023-10" db="EMBL/GenBank/DDBJ databases">
        <authorList>
            <person name="Chen Y."/>
            <person name="Shah S."/>
            <person name="Dougan E. K."/>
            <person name="Thang M."/>
            <person name="Chan C."/>
        </authorList>
    </citation>
    <scope>NUCLEOTIDE SEQUENCE [LARGE SCALE GENOMIC DNA]</scope>
</reference>
<evidence type="ECO:0000256" key="5">
    <source>
        <dbReference type="ARBA" id="ARBA00023136"/>
    </source>
</evidence>
<sequence length="473" mass="52194">MLAIDLQLTSLGLGENKQLSGDIQAVGTLVDLIELRLGATKIGGDIMAAQSLMNLTTLWLQNIQVSGDAQAVETLVNLTYLRLDNTKVTGDIQAVRNVENLTIFRFSNIQAPGDAQAMEAFIKLTVLGLHNTKIMGDIWGVRNLVNLTALDLEGTQVSGDIQAVQNHANLTVLSFGDTQVLGDIQAVQILADLTKLGLFSTAVTGDIQEQLQARLTEMEWVDFDFEMRLYFVPPADWTTAQGRLEPEKIECNAWEGYTEDGRPQKFLKYPEERCLKAWQGDKEALRAATDQCIETSQDLLVWLLVNCSEPVPFIRLDFMLRRLGPGKAGLALLASLFAREVMFVCGPALPGTICIVLGVMLLFDRTLLALGNIAFLLGLGMLLGPTKAVKFFLRKEKWKGTTAYFSGIGVIVFGWPFCGFLLEMYGVWKLFAAFLPNVLTSLKMTVPGASMVLNTWPLSAICNRINDQRRLPN</sequence>
<proteinExistence type="inferred from homology"/>
<dbReference type="SUPFAM" id="SSF52058">
    <property type="entry name" value="L domain-like"/>
    <property type="match status" value="1"/>
</dbReference>
<keyword evidence="4" id="KW-0333">Golgi apparatus</keyword>
<comment type="similarity">
    <text evidence="6">Belongs to the GOT1 family.</text>
</comment>
<organism evidence="8 9">
    <name type="scientific">Prorocentrum cordatum</name>
    <dbReference type="NCBI Taxonomy" id="2364126"/>
    <lineage>
        <taxon>Eukaryota</taxon>
        <taxon>Sar</taxon>
        <taxon>Alveolata</taxon>
        <taxon>Dinophyceae</taxon>
        <taxon>Prorocentrales</taxon>
        <taxon>Prorocentraceae</taxon>
        <taxon>Prorocentrum</taxon>
    </lineage>
</organism>
<evidence type="ECO:0000256" key="6">
    <source>
        <dbReference type="ARBA" id="ARBA00025799"/>
    </source>
</evidence>
<protein>
    <recommendedName>
        <fullName evidence="10">Vesicle transport protein</fullName>
    </recommendedName>
</protein>
<dbReference type="InterPro" id="IPR007305">
    <property type="entry name" value="Vesicle_transpt_Got1/SFT2"/>
</dbReference>
<evidence type="ECO:0000256" key="1">
    <source>
        <dbReference type="ARBA" id="ARBA00004653"/>
    </source>
</evidence>
<keyword evidence="2 7" id="KW-0812">Transmembrane</keyword>
<comment type="subcellular location">
    <subcellularLocation>
        <location evidence="1">Golgi apparatus membrane</location>
        <topology evidence="1">Multi-pass membrane protein</topology>
    </subcellularLocation>
</comment>
<name>A0ABN9W6V9_9DINO</name>
<dbReference type="InterPro" id="IPR032675">
    <property type="entry name" value="LRR_dom_sf"/>
</dbReference>
<dbReference type="InterPro" id="IPR045176">
    <property type="entry name" value="Got1"/>
</dbReference>
<dbReference type="PANTHER" id="PTHR21493">
    <property type="entry name" value="CGI-141-RELATED/LIPASE CONTAINING PROTEIN"/>
    <property type="match status" value="1"/>
</dbReference>
<feature type="transmembrane region" description="Helical" evidence="7">
    <location>
        <begin position="401"/>
        <end position="422"/>
    </location>
</feature>
<comment type="caution">
    <text evidence="8">The sequence shown here is derived from an EMBL/GenBank/DDBJ whole genome shotgun (WGS) entry which is preliminary data.</text>
</comment>
<keyword evidence="9" id="KW-1185">Reference proteome</keyword>
<accession>A0ABN9W6V9</accession>
<evidence type="ECO:0000256" key="7">
    <source>
        <dbReference type="SAM" id="Phobius"/>
    </source>
</evidence>
<feature type="transmembrane region" description="Helical" evidence="7">
    <location>
        <begin position="369"/>
        <end position="389"/>
    </location>
</feature>
<dbReference type="Pfam" id="PF04178">
    <property type="entry name" value="Got1"/>
    <property type="match status" value="1"/>
</dbReference>
<dbReference type="PANTHER" id="PTHR21493:SF9">
    <property type="entry name" value="GOLGI TRANSPORT PROTEIN 1-RELATED"/>
    <property type="match status" value="1"/>
</dbReference>
<evidence type="ECO:0000256" key="4">
    <source>
        <dbReference type="ARBA" id="ARBA00023034"/>
    </source>
</evidence>
<keyword evidence="5 7" id="KW-0472">Membrane</keyword>
<keyword evidence="3 7" id="KW-1133">Transmembrane helix</keyword>
<dbReference type="Proteomes" id="UP001189429">
    <property type="component" value="Unassembled WGS sequence"/>
</dbReference>